<evidence type="ECO:0000256" key="7">
    <source>
        <dbReference type="ARBA" id="ARBA00023172"/>
    </source>
</evidence>
<dbReference type="GO" id="GO:0003886">
    <property type="term" value="F:DNA (cytosine-5-)-methyltransferase activity"/>
    <property type="evidence" value="ECO:0007669"/>
    <property type="project" value="UniProtKB-EC"/>
</dbReference>
<protein>
    <submittedName>
        <fullName evidence="11">Transposase, IS605 OrfB family</fullName>
        <ecNumber evidence="11">2.1.1.37</ecNumber>
    </submittedName>
</protein>
<dbReference type="PANTHER" id="PTHR30405">
    <property type="entry name" value="TRANSPOSASE"/>
    <property type="match status" value="1"/>
</dbReference>
<dbReference type="Pfam" id="PF01385">
    <property type="entry name" value="OrfB_IS605"/>
    <property type="match status" value="1"/>
</dbReference>
<dbReference type="GO" id="GO:0032196">
    <property type="term" value="P:transposition"/>
    <property type="evidence" value="ECO:0007669"/>
    <property type="project" value="UniProtKB-KW"/>
</dbReference>
<dbReference type="Pfam" id="PF12323">
    <property type="entry name" value="HTH_OrfB_IS605"/>
    <property type="match status" value="1"/>
</dbReference>
<dbReference type="EMBL" id="CP000743">
    <property type="protein sequence ID" value="ABR56045.1"/>
    <property type="molecule type" value="Genomic_DNA"/>
</dbReference>
<sequence length="401" mass="46337">MMRTYKFRIYPSKRLQETIEEHLNICRYLYNYLLEQKTKNPKLNKGDTQKLITEHKKENPELKKVHSKVLQIINNKLWGSLKALGKLKQNGHKVGRLRFKSSKNHYKTIEYNQSGFKVDYKTKRLKLSKIGEIHIKLHRKIKGVIKGIIIKKEPTGKWFAFFQVEEEPKPLPKTNKVVGIDLGIDGYAIDSEGNKFENPKFIAKTLGKIKKVQKNLSKKVRGSNNYKKTKLKLIKVYDKLNNQKNDFLHKLSRYYINNYDKIVIEDLNIKSMIENKKGQKTLNRHILDGSWKKFINLLLYKAEGADREVILINPAYTSKKCSNCGCVVDSLKLSNRLFFCPNCGWNIDRDYNASLNILKSGLGESVVPAEGRPLLRVIPYIKVISGQVSPMSQEAPSVREG</sequence>
<dbReference type="Proteomes" id="UP000001106">
    <property type="component" value="Chromosome"/>
</dbReference>
<dbReference type="InterPro" id="IPR051399">
    <property type="entry name" value="RNA-guided_DNA_endo/Transpos"/>
</dbReference>
<dbReference type="NCBIfam" id="NF040570">
    <property type="entry name" value="guided_TnpB"/>
    <property type="match status" value="1"/>
</dbReference>
<feature type="domain" description="Probable transposase IS891/IS1136/IS1341" evidence="8">
    <location>
        <begin position="162"/>
        <end position="275"/>
    </location>
</feature>
<dbReference type="GO" id="GO:0006310">
    <property type="term" value="P:DNA recombination"/>
    <property type="evidence" value="ECO:0007669"/>
    <property type="project" value="UniProtKB-KW"/>
</dbReference>
<keyword evidence="5" id="KW-0862">Zinc</keyword>
<dbReference type="GO" id="GO:0032259">
    <property type="term" value="P:methylation"/>
    <property type="evidence" value="ECO:0007669"/>
    <property type="project" value="UniProtKB-KW"/>
</dbReference>
<gene>
    <name evidence="11" type="ordered locus">Maeo_0459</name>
</gene>
<dbReference type="GO" id="GO:0046872">
    <property type="term" value="F:metal ion binding"/>
    <property type="evidence" value="ECO:0007669"/>
    <property type="project" value="UniProtKB-KW"/>
</dbReference>
<keyword evidence="4" id="KW-0479">Metal-binding</keyword>
<evidence type="ECO:0000256" key="2">
    <source>
        <dbReference type="ARBA" id="ARBA00011044"/>
    </source>
</evidence>
<name>A6UU73_META3</name>
<dbReference type="eggNOG" id="arCOG00684">
    <property type="taxonomic scope" value="Archaea"/>
</dbReference>
<evidence type="ECO:0000256" key="4">
    <source>
        <dbReference type="ARBA" id="ARBA00022723"/>
    </source>
</evidence>
<evidence type="ECO:0000256" key="5">
    <source>
        <dbReference type="ARBA" id="ARBA00022833"/>
    </source>
</evidence>
<dbReference type="AlphaFoldDB" id="A6UU73"/>
<dbReference type="PANTHER" id="PTHR30405:SF11">
    <property type="entry name" value="RNA-GUIDED DNA ENDONUCLEASE RV2885C-RELATED"/>
    <property type="match status" value="1"/>
</dbReference>
<dbReference type="InterPro" id="IPR001959">
    <property type="entry name" value="Transposase"/>
</dbReference>
<evidence type="ECO:0000256" key="3">
    <source>
        <dbReference type="ARBA" id="ARBA00022578"/>
    </source>
</evidence>
<proteinExistence type="inferred from homology"/>
<dbReference type="STRING" id="419665.Maeo_0459"/>
<organism evidence="11 12">
    <name type="scientific">Methanococcus aeolicus (strain ATCC BAA-1280 / DSM 17508 / OCM 812 / Nankai-3)</name>
    <dbReference type="NCBI Taxonomy" id="419665"/>
    <lineage>
        <taxon>Archaea</taxon>
        <taxon>Methanobacteriati</taxon>
        <taxon>Methanobacteriota</taxon>
        <taxon>Methanomada group</taxon>
        <taxon>Methanococci</taxon>
        <taxon>Methanococcales</taxon>
        <taxon>Methanococcaceae</taxon>
        <taxon>Methanococcus</taxon>
    </lineage>
</organism>
<keyword evidence="7" id="KW-0233">DNA recombination</keyword>
<evidence type="ECO:0000256" key="1">
    <source>
        <dbReference type="ARBA" id="ARBA00008761"/>
    </source>
</evidence>
<feature type="domain" description="Transposase putative helix-turn-helix" evidence="10">
    <location>
        <begin position="1"/>
        <end position="40"/>
    </location>
</feature>
<keyword evidence="6" id="KW-0238">DNA-binding</keyword>
<dbReference type="OrthoDB" id="66083at2157"/>
<accession>A6UU73</accession>
<dbReference type="RefSeq" id="WP_011973177.1">
    <property type="nucleotide sequence ID" value="NC_009635.1"/>
</dbReference>
<keyword evidence="11" id="KW-0489">Methyltransferase</keyword>
<dbReference type="Pfam" id="PF07282">
    <property type="entry name" value="Cas12f1-like_TNB"/>
    <property type="match status" value="1"/>
</dbReference>
<keyword evidence="12" id="KW-1185">Reference proteome</keyword>
<feature type="domain" description="Cas12f1-like TNB" evidence="9">
    <location>
        <begin position="291"/>
        <end position="357"/>
    </location>
</feature>
<dbReference type="GO" id="GO:0003677">
    <property type="term" value="F:DNA binding"/>
    <property type="evidence" value="ECO:0007669"/>
    <property type="project" value="UniProtKB-KW"/>
</dbReference>
<evidence type="ECO:0000313" key="12">
    <source>
        <dbReference type="Proteomes" id="UP000001106"/>
    </source>
</evidence>
<keyword evidence="3" id="KW-0815">Transposition</keyword>
<comment type="similarity">
    <text evidence="2">In the N-terminal section; belongs to the transposase 2 family.</text>
</comment>
<dbReference type="InterPro" id="IPR010095">
    <property type="entry name" value="Cas12f1-like_TNB"/>
</dbReference>
<dbReference type="NCBIfam" id="TIGR01766">
    <property type="entry name" value="IS200/IS605 family accessory protein TnpB-like domain"/>
    <property type="match status" value="1"/>
</dbReference>
<evidence type="ECO:0000259" key="10">
    <source>
        <dbReference type="Pfam" id="PF12323"/>
    </source>
</evidence>
<reference evidence="11" key="1">
    <citation type="submission" date="2007-06" db="EMBL/GenBank/DDBJ databases">
        <title>Complete sequence of Methanococcus aeolicus Nankai-3.</title>
        <authorList>
            <consortium name="US DOE Joint Genome Institute"/>
            <person name="Copeland A."/>
            <person name="Lucas S."/>
            <person name="Lapidus A."/>
            <person name="Barry K."/>
            <person name="Glavina del Rio T."/>
            <person name="Dalin E."/>
            <person name="Tice H."/>
            <person name="Pitluck S."/>
            <person name="Chain P."/>
            <person name="Malfatti S."/>
            <person name="Shin M."/>
            <person name="Vergez L."/>
            <person name="Schmutz J."/>
            <person name="Larimer F."/>
            <person name="Land M."/>
            <person name="Hauser L."/>
            <person name="Kyrpides N."/>
            <person name="Lykidis A."/>
            <person name="Sieprawska-Lupa M."/>
            <person name="Whitman W.B."/>
            <person name="Richardson P."/>
        </authorList>
    </citation>
    <scope>NUCLEOTIDE SEQUENCE [LARGE SCALE GENOMIC DNA]</scope>
    <source>
        <strain evidence="11">Nankai-3</strain>
    </source>
</reference>
<evidence type="ECO:0000259" key="8">
    <source>
        <dbReference type="Pfam" id="PF01385"/>
    </source>
</evidence>
<dbReference type="EC" id="2.1.1.37" evidence="11"/>
<comment type="similarity">
    <text evidence="1">In the C-terminal section; belongs to the transposase 35 family.</text>
</comment>
<dbReference type="InterPro" id="IPR021027">
    <property type="entry name" value="Transposase_put_HTH"/>
</dbReference>
<dbReference type="GeneID" id="5327168"/>
<dbReference type="HOGENOM" id="CLU_032903_0_0_2"/>
<evidence type="ECO:0000256" key="6">
    <source>
        <dbReference type="ARBA" id="ARBA00023125"/>
    </source>
</evidence>
<evidence type="ECO:0000313" key="11">
    <source>
        <dbReference type="EMBL" id="ABR56045.1"/>
    </source>
</evidence>
<dbReference type="KEGG" id="mae:Maeo_0459"/>
<keyword evidence="11" id="KW-0808">Transferase</keyword>
<evidence type="ECO:0000259" key="9">
    <source>
        <dbReference type="Pfam" id="PF07282"/>
    </source>
</evidence>